<dbReference type="EMBL" id="CP053708">
    <property type="protein sequence ID" value="QKE91393.1"/>
    <property type="molecule type" value="Genomic_DNA"/>
</dbReference>
<evidence type="ECO:0000313" key="2">
    <source>
        <dbReference type="Proteomes" id="UP000500767"/>
    </source>
</evidence>
<dbReference type="AlphaFoldDB" id="A0A6M8HSD1"/>
<organism evidence="1 2">
    <name type="scientific">Lichenicola cladoniae</name>
    <dbReference type="NCBI Taxonomy" id="1484109"/>
    <lineage>
        <taxon>Bacteria</taxon>
        <taxon>Pseudomonadati</taxon>
        <taxon>Pseudomonadota</taxon>
        <taxon>Alphaproteobacteria</taxon>
        <taxon>Acetobacterales</taxon>
        <taxon>Acetobacteraceae</taxon>
        <taxon>Lichenicola</taxon>
    </lineage>
</organism>
<dbReference type="Proteomes" id="UP000500767">
    <property type="component" value="Chromosome"/>
</dbReference>
<protein>
    <submittedName>
        <fullName evidence="1">Uncharacterized protein</fullName>
    </submittedName>
</protein>
<dbReference type="RefSeq" id="WP_171833084.1">
    <property type="nucleotide sequence ID" value="NZ_CP053708.1"/>
</dbReference>
<sequence>MTNTRRSASVEPVQSGAIDSGSLEYLYVYELAPDLPLYVVAILFRITMLAVSILGKNERLTNVTTEHGAANSRGKLQNADPAFYDSRTRIYCGSSKHIAKDIHLIFFKKTQQAPTRQADFDRCNQPLHHDQLRLRPISIEALRWFATIGLVSIYLAPIQGSAKEPGSLAMQTPEADSVGTSTNLELASKTLLTRFGQISRRGDRLSLEDLRREVSAHATDGQHKAQDAARFFIASPIARILAGETKTGGLTRAGLASAAQLTTDPRLDERLISLNDHEKQDPARFQSLLLRDPGIPNAVRARIIMRLGDERLLQAIGRPIVMGNEQDKRDVTTAFLYLARLSWLGGAEAEAIVEYKVPYTMLRGDKDHSASYWNNHTVQISEKMISGGSGMVNDQALARHIGIFAHESGHAISGLSGQQKKLNADLAAQRITRGMDGIVNEAVAGVFQNRAHVAALGYGANKDSDKNLAIIHDVEKNIVNGNTMYARYYHVDVDAAHAQLPVVKQIIANDLIPFFQTRFGLLDDPQLTSGLPPSHR</sequence>
<keyword evidence="2" id="KW-1185">Reference proteome</keyword>
<gene>
    <name evidence="1" type="ORF">HN018_16270</name>
</gene>
<evidence type="ECO:0000313" key="1">
    <source>
        <dbReference type="EMBL" id="QKE91393.1"/>
    </source>
</evidence>
<accession>A0A6M8HSD1</accession>
<dbReference type="KEGG" id="lck:HN018_16270"/>
<reference evidence="1 2" key="1">
    <citation type="journal article" date="2014" name="World J. Microbiol. Biotechnol.">
        <title>Biodiversity and physiological characteristics of Antarctic and Arctic lichens-associated bacteria.</title>
        <authorList>
            <person name="Lee Y.M."/>
            <person name="Kim E.H."/>
            <person name="Lee H.K."/>
            <person name="Hong S.G."/>
        </authorList>
    </citation>
    <scope>NUCLEOTIDE SEQUENCE [LARGE SCALE GENOMIC DNA]</scope>
    <source>
        <strain evidence="1 2">PAMC 26569</strain>
    </source>
</reference>
<name>A0A6M8HSD1_9PROT</name>
<proteinExistence type="predicted"/>